<dbReference type="EMBL" id="SHKW01000007">
    <property type="protein sequence ID" value="RZU29682.1"/>
    <property type="molecule type" value="Genomic_DNA"/>
</dbReference>
<protein>
    <submittedName>
        <fullName evidence="1">Uncharacterized protein</fullName>
    </submittedName>
</protein>
<evidence type="ECO:0000313" key="1">
    <source>
        <dbReference type="EMBL" id="RZU29682.1"/>
    </source>
</evidence>
<dbReference type="AlphaFoldDB" id="A0A4Q7XZ32"/>
<evidence type="ECO:0000313" key="2">
    <source>
        <dbReference type="Proteomes" id="UP000292958"/>
    </source>
</evidence>
<comment type="caution">
    <text evidence="1">The sequence shown here is derived from an EMBL/GenBank/DDBJ whole genome shotgun (WGS) entry which is preliminary data.</text>
</comment>
<gene>
    <name evidence="1" type="ORF">BDD14_6286</name>
</gene>
<sequence length="93" mass="10964">MKWILNLVDFRKGIIAKSLIDIEIQCRRSRHDFQPYVFWVKLACNAAMRIATQLMLLLLASHPAAHDQHFHQVTSRTIKEATVKRFFTTRTRL</sequence>
<organism evidence="1 2">
    <name type="scientific">Edaphobacter modestus</name>
    <dbReference type="NCBI Taxonomy" id="388466"/>
    <lineage>
        <taxon>Bacteria</taxon>
        <taxon>Pseudomonadati</taxon>
        <taxon>Acidobacteriota</taxon>
        <taxon>Terriglobia</taxon>
        <taxon>Terriglobales</taxon>
        <taxon>Acidobacteriaceae</taxon>
        <taxon>Edaphobacter</taxon>
    </lineage>
</organism>
<accession>A0A4Q7XZ32</accession>
<dbReference type="Proteomes" id="UP000292958">
    <property type="component" value="Unassembled WGS sequence"/>
</dbReference>
<proteinExistence type="predicted"/>
<name>A0A4Q7XZ32_9BACT</name>
<reference evidence="1 2" key="1">
    <citation type="submission" date="2019-02" db="EMBL/GenBank/DDBJ databases">
        <title>Genomic Encyclopedia of Archaeal and Bacterial Type Strains, Phase II (KMG-II): from individual species to whole genera.</title>
        <authorList>
            <person name="Goeker M."/>
        </authorList>
    </citation>
    <scope>NUCLEOTIDE SEQUENCE [LARGE SCALE GENOMIC DNA]</scope>
    <source>
        <strain evidence="1 2">DSM 18101</strain>
    </source>
</reference>
<keyword evidence="2" id="KW-1185">Reference proteome</keyword>